<dbReference type="AlphaFoldDB" id="A0A7L7LEV1"/>
<reference evidence="1 2" key="1">
    <citation type="submission" date="2020-08" db="EMBL/GenBank/DDBJ databases">
        <title>Adhaeribacter dokdonensis sp. nov., isolated from the rhizosphere of Elymus tsukushiensis, a plant native to the Dokdo Islands, Republic of Korea.</title>
        <authorList>
            <person name="Ghim S.Y."/>
        </authorList>
    </citation>
    <scope>NUCLEOTIDE SEQUENCE [LARGE SCALE GENOMIC DNA]</scope>
    <source>
        <strain evidence="1 2">KUDC8001</strain>
    </source>
</reference>
<dbReference type="RefSeq" id="WP_182413826.1">
    <property type="nucleotide sequence ID" value="NZ_CP055153.1"/>
</dbReference>
<proteinExistence type="predicted"/>
<accession>A0A7L7LEV1</accession>
<evidence type="ECO:0000313" key="2">
    <source>
        <dbReference type="Proteomes" id="UP000514509"/>
    </source>
</evidence>
<keyword evidence="2" id="KW-1185">Reference proteome</keyword>
<evidence type="ECO:0000313" key="1">
    <source>
        <dbReference type="EMBL" id="QMU31392.1"/>
    </source>
</evidence>
<dbReference type="EMBL" id="CP055153">
    <property type="protein sequence ID" value="QMU31392.1"/>
    <property type="molecule type" value="Genomic_DNA"/>
</dbReference>
<dbReference type="Proteomes" id="UP000514509">
    <property type="component" value="Chromosome"/>
</dbReference>
<name>A0A7L7LEV1_9BACT</name>
<gene>
    <name evidence="1" type="ORF">HUW48_26670</name>
</gene>
<protein>
    <submittedName>
        <fullName evidence="1">DUF4288 domain-containing protein</fullName>
    </submittedName>
</protein>
<dbReference type="KEGG" id="add:HUW48_26670"/>
<sequence length="238" mass="27777">MKIYGLEDFGITESDLVNNYAAKKFNVEIKFSYYPDVESLKPYPVEQRRALVCQHFRDQLKVVKDNYPTRDYQIIGTRFKPWGITGQLTGQQLAELQNNEQLTYMNVEQVEGVQKIEKQPEPEDEALPQYYSIKGLFVAEFDGSDSSTGVQLTEERVVLVKALNCEEAKKKTRLEFDKYSQAEIFTSSYHFTKWKFLNILDIYDLGIAEIDPEGTEVYSIWKKRKLKESDYKANKPYI</sequence>
<organism evidence="1 2">
    <name type="scientific">Adhaeribacter radiodurans</name>
    <dbReference type="NCBI Taxonomy" id="2745197"/>
    <lineage>
        <taxon>Bacteria</taxon>
        <taxon>Pseudomonadati</taxon>
        <taxon>Bacteroidota</taxon>
        <taxon>Cytophagia</taxon>
        <taxon>Cytophagales</taxon>
        <taxon>Hymenobacteraceae</taxon>
        <taxon>Adhaeribacter</taxon>
    </lineage>
</organism>